<dbReference type="KEGG" id="ams:AMIS_58600"/>
<feature type="region of interest" description="Disordered" evidence="1">
    <location>
        <begin position="124"/>
        <end position="193"/>
    </location>
</feature>
<evidence type="ECO:0000313" key="3">
    <source>
        <dbReference type="Proteomes" id="UP000007882"/>
    </source>
</evidence>
<dbReference type="AlphaFoldDB" id="I0HDJ3"/>
<dbReference type="PATRIC" id="fig|512565.3.peg.5858"/>
<keyword evidence="3" id="KW-1185">Reference proteome</keyword>
<feature type="compositionally biased region" description="Low complexity" evidence="1">
    <location>
        <begin position="145"/>
        <end position="155"/>
    </location>
</feature>
<gene>
    <name evidence="2" type="ordered locus">AMIS_58600</name>
</gene>
<dbReference type="eggNOG" id="COG1413">
    <property type="taxonomic scope" value="Bacteria"/>
</dbReference>
<feature type="compositionally biased region" description="Basic and acidic residues" evidence="1">
    <location>
        <begin position="158"/>
        <end position="172"/>
    </location>
</feature>
<dbReference type="EMBL" id="AP012319">
    <property type="protein sequence ID" value="BAL91080.1"/>
    <property type="molecule type" value="Genomic_DNA"/>
</dbReference>
<accession>I0HDJ3</accession>
<reference evidence="2 3" key="1">
    <citation type="submission" date="2012-02" db="EMBL/GenBank/DDBJ databases">
        <title>Complete genome sequence of Actinoplanes missouriensis 431 (= NBRC 102363).</title>
        <authorList>
            <person name="Ohnishi Y."/>
            <person name="Ishikawa J."/>
            <person name="Sekine M."/>
            <person name="Hosoyama A."/>
            <person name="Harada T."/>
            <person name="Narita H."/>
            <person name="Hata T."/>
            <person name="Konno Y."/>
            <person name="Tutikane K."/>
            <person name="Fujita N."/>
            <person name="Horinouchi S."/>
            <person name="Hayakawa M."/>
        </authorList>
    </citation>
    <scope>NUCLEOTIDE SEQUENCE [LARGE SCALE GENOMIC DNA]</scope>
    <source>
        <strain evidence="3">ATCC 14538 / DSM 43046 / CBS 188.64 / JCM 3121 / NBRC 102363 / NCIMB 12654 / NRRL B-3342 / UNCC 431</strain>
    </source>
</reference>
<dbReference type="OrthoDB" id="292843at2"/>
<dbReference type="Proteomes" id="UP000007882">
    <property type="component" value="Chromosome"/>
</dbReference>
<protein>
    <submittedName>
        <fullName evidence="2">Uncharacterized protein</fullName>
    </submittedName>
</protein>
<dbReference type="HOGENOM" id="CLU_1313233_0_0_11"/>
<dbReference type="STRING" id="512565.AMIS_58600"/>
<name>I0HDJ3_ACTM4</name>
<proteinExistence type="predicted"/>
<dbReference type="RefSeq" id="WP_014445968.1">
    <property type="nucleotide sequence ID" value="NC_017093.1"/>
</dbReference>
<sequence length="209" mass="21456">MTPIDAGRFAGLLHAYGQATDTPAHLDALAGGDPAALDAAVHHLWSAIIHQGTPWTATAPAALVVAALVGDSWMSGPARAGLRADLLGFLAEVAEAGMPFPELTDLEPPPGFDLDAVVAQAVAEDEDRAASDRLTSPPPPPSPRPAAAGRAARGGRSPGERARADTPAERTLARGGAGEAPWAGGSPPTIYRQRACRRAKNIVKLPRAP</sequence>
<evidence type="ECO:0000256" key="1">
    <source>
        <dbReference type="SAM" id="MobiDB-lite"/>
    </source>
</evidence>
<organism evidence="2 3">
    <name type="scientific">Actinoplanes missouriensis (strain ATCC 14538 / DSM 43046 / CBS 188.64 / JCM 3121 / NBRC 102363 / NCIMB 12654 / NRRL B-3342 / UNCC 431)</name>
    <dbReference type="NCBI Taxonomy" id="512565"/>
    <lineage>
        <taxon>Bacteria</taxon>
        <taxon>Bacillati</taxon>
        <taxon>Actinomycetota</taxon>
        <taxon>Actinomycetes</taxon>
        <taxon>Micromonosporales</taxon>
        <taxon>Micromonosporaceae</taxon>
        <taxon>Actinoplanes</taxon>
    </lineage>
</organism>
<evidence type="ECO:0000313" key="2">
    <source>
        <dbReference type="EMBL" id="BAL91080.1"/>
    </source>
</evidence>